<dbReference type="EMBL" id="CADEPM010000010">
    <property type="protein sequence ID" value="CAB3410352.1"/>
    <property type="molecule type" value="Genomic_DNA"/>
</dbReference>
<gene>
    <name evidence="10" type="ORF">CBOVIS_LOCUS11888</name>
</gene>
<dbReference type="SUPFAM" id="SSF53901">
    <property type="entry name" value="Thiolase-like"/>
    <property type="match status" value="5"/>
</dbReference>
<dbReference type="Pfam" id="PF00668">
    <property type="entry name" value="Condensation"/>
    <property type="match status" value="1"/>
</dbReference>
<dbReference type="SMART" id="SM00822">
    <property type="entry name" value="PKS_KR"/>
    <property type="match status" value="1"/>
</dbReference>
<feature type="domain" description="Ketosynthase family 3 (KS3)" evidence="9">
    <location>
        <begin position="1"/>
        <end position="396"/>
    </location>
</feature>
<feature type="domain" description="Ketosynthase family 3 (KS3)" evidence="9">
    <location>
        <begin position="4196"/>
        <end position="4579"/>
    </location>
</feature>
<dbReference type="InterPro" id="IPR000873">
    <property type="entry name" value="AMP-dep_synth/lig_dom"/>
</dbReference>
<evidence type="ECO:0000256" key="4">
    <source>
        <dbReference type="ARBA" id="ARBA00022553"/>
    </source>
</evidence>
<evidence type="ECO:0000256" key="3">
    <source>
        <dbReference type="ARBA" id="ARBA00022450"/>
    </source>
</evidence>
<dbReference type="GO" id="GO:0004315">
    <property type="term" value="F:3-oxoacyl-[acyl-carrier-protein] synthase activity"/>
    <property type="evidence" value="ECO:0007669"/>
    <property type="project" value="InterPro"/>
</dbReference>
<dbReference type="Gene3D" id="3.40.50.1820">
    <property type="entry name" value="alpha/beta hydrolase"/>
    <property type="match status" value="1"/>
</dbReference>
<dbReference type="GO" id="GO:0004312">
    <property type="term" value="F:fatty acid synthase activity"/>
    <property type="evidence" value="ECO:0007669"/>
    <property type="project" value="UniProtKB-EC"/>
</dbReference>
<dbReference type="Gene3D" id="3.10.129.110">
    <property type="entry name" value="Polyketide synthase dehydratase"/>
    <property type="match status" value="2"/>
</dbReference>
<dbReference type="GO" id="GO:0044550">
    <property type="term" value="P:secondary metabolite biosynthetic process"/>
    <property type="evidence" value="ECO:0007669"/>
    <property type="project" value="UniProtKB-ARBA"/>
</dbReference>
<dbReference type="InterPro" id="IPR013968">
    <property type="entry name" value="PKS_KR"/>
</dbReference>
<dbReference type="SUPFAM" id="SSF51735">
    <property type="entry name" value="NAD(P)-binding Rossmann-fold domains"/>
    <property type="match status" value="3"/>
</dbReference>
<dbReference type="InterPro" id="IPR023213">
    <property type="entry name" value="CAT-like_dom_sf"/>
</dbReference>
<keyword evidence="4" id="KW-0597">Phosphoprotein</keyword>
<dbReference type="Pfam" id="PF08659">
    <property type="entry name" value="KR"/>
    <property type="match status" value="3"/>
</dbReference>
<comment type="caution">
    <text evidence="10">The sequence shown here is derived from an EMBL/GenBank/DDBJ whole genome shotgun (WGS) entry which is preliminary data.</text>
</comment>
<evidence type="ECO:0000313" key="10">
    <source>
        <dbReference type="EMBL" id="CAB3410352.1"/>
    </source>
</evidence>
<feature type="domain" description="Carrier" evidence="8">
    <location>
        <begin position="2928"/>
        <end position="3005"/>
    </location>
</feature>
<evidence type="ECO:0000313" key="11">
    <source>
        <dbReference type="Proteomes" id="UP000494206"/>
    </source>
</evidence>
<evidence type="ECO:0000256" key="1">
    <source>
        <dbReference type="ARBA" id="ARBA00012873"/>
    </source>
</evidence>
<dbReference type="SUPFAM" id="SSF53474">
    <property type="entry name" value="alpha/beta-Hydrolases"/>
    <property type="match status" value="1"/>
</dbReference>
<dbReference type="GO" id="GO:0006633">
    <property type="term" value="P:fatty acid biosynthetic process"/>
    <property type="evidence" value="ECO:0007669"/>
    <property type="project" value="InterPro"/>
</dbReference>
<dbReference type="InterPro" id="IPR016036">
    <property type="entry name" value="Malonyl_transacylase_ACP-bd"/>
</dbReference>
<dbReference type="PROSITE" id="PS00606">
    <property type="entry name" value="KS3_1"/>
    <property type="match status" value="3"/>
</dbReference>
<dbReference type="Gene3D" id="1.10.1200.10">
    <property type="entry name" value="ACP-like"/>
    <property type="match status" value="8"/>
</dbReference>
<dbReference type="CDD" id="cd00833">
    <property type="entry name" value="PKS"/>
    <property type="match status" value="5"/>
</dbReference>
<dbReference type="Pfam" id="PF22621">
    <property type="entry name" value="CurL-like_PKS_C"/>
    <property type="match status" value="2"/>
</dbReference>
<dbReference type="InterPro" id="IPR020806">
    <property type="entry name" value="PKS_PP-bd"/>
</dbReference>
<keyword evidence="5" id="KW-0808">Transferase</keyword>
<dbReference type="InterPro" id="IPR049551">
    <property type="entry name" value="PKS_DH_C"/>
</dbReference>
<dbReference type="InterPro" id="IPR006162">
    <property type="entry name" value="Ppantetheine_attach_site"/>
</dbReference>
<dbReference type="InterPro" id="IPR042104">
    <property type="entry name" value="PKS_dehydratase_sf"/>
</dbReference>
<dbReference type="Gene3D" id="3.30.559.30">
    <property type="entry name" value="Nonribosomal peptide synthetase, condensation domain"/>
    <property type="match status" value="1"/>
</dbReference>
<sequence length="7600" mass="851311">MSVCLVGSWVKIPNGDDELEMAENVFLNRDNIKSIPEDREYLSDFRNQHPDVKAALVEGIDCFDDQYFGTGESEAICMDPQQRMLMQGVIHALENSGITIEMASEARVAVYTAAWAYDYKDLLPPDQYMATGNSASVMCGRITYFLNSRGAAVGIETACSSSLVAFHLARQAILTGEAKMALVCGANHVGARSYHSLYNSHMVSPNGRLAAFDRSANGFVRAESFAVAVLCSHEYAEQNGLKIHCHCVGSAFNSDGRTPSLTAPNPISQYEVQLEAMSGIDPKTVQLVTCHGTGTKLGDQVEVTAIKTSFKPDIRVMSPKSSLGHGEGAAGLIGVLQSLYAMEHSIIPNQLHLQLPTADLGEQISMVFVNEEVDLKRLAISSYGFGGTNCCAILDKPEEKKKISEAYAESKLLMLSAKSLEALKLTIDQYTSFMNETDSQLEDILFSVNARKTKYNVRAAVFGKNREEIARKLKSGDYFMTSLSQKNDTFEVEFGEGNEKLWLLRMLYESNETFRSAVDKYCALAESCGFPEARTALFFPFKLALTPLTYNVSRLISSMATFQLLVEYKTPPTVVRGKGMGHIFALVACNVISFQDGVNLIKTVVADGDLKTVLSKIDMKSSKHPISVGTKATKKITNQEINDEINATALPNLMTFKVNDNVVNETDPIKKVQVLMGMLFVSGFDVEIKYRGSIVRTPGYTFLKRRFWPTPQPVTSTEPIKETDEIEIDYATAVKEIVQKFLEIDDEDLNLLESGNVDSLTSIEMIEAIGTATNRVMPFDLLDNYPTTRAIIEYLNSLAETKASTTKTSHVAKRSVSSASGKASVIACDFKFAGVDGEKELWNTLLTSKLVTGKLSEIREKQIEGNPGLNVGLLNQDISLFDNSFFSIANDEAEFIDPQHRLLLHSAHNALEKSGFQSIPDADLFLAISSHSEYRALAEKRVDELDERLWMGTVHSMAAGRLAAYFGIRGRAILVDTTCSSIASALEMAVESIRNGRKYAIVATSQLIQSSRWLSSLQGLLDHNSTKSFSADGAGFCRSDGVGVIILKSYENGDASLLQIGDAKSHHSGAVITPVVSAISQLLENVGDITYVEGHGTATSAGDSAESMAYQKLGREIVMSSVKAQFGHSEIASGLIQLMKVSALTRTGIIPACVHVALPNEHIRENPKIRLPFVSEETNVEKAAIVSFGITGTKTVVAAEKADIYENIWTPSCCLLPISAKTKDALKKLIESFIEMLANTNEDLYSISLTMQKQKTQFKWRTAVVGTHHFNVIDKLKRVVADDFKMNVQNWHVCTNPYSISCDSFFNDIPEFEKRYSAFCQRLRFEPHSDPASLYHSMAVSYAIVKMIITHRITKRFAVSGFNSLVLLAAVDAAPSHYLNDLMNSFANNDIRMMKRIARDVTIQIDNIEIFDFNGVPITTARHAVDAAIQDCPGNFKFDQDILLLSQFEELRNVEPLQTCSDYWQYVAQKYVQGQALDFPSLFENPCKFIELPEYPFNRKSFWLPIPETHENAAIDSAQMSVNEFLLNSEKWKHVKNHVVDSKIVLPGATSMRIAFEYNGRKPVSLTNIDFLNKILPKEISMTVAVNVENGQCTLSFDELDAISYKLNENVKITPITKENLKAEEKYTDDIYLRFASSQLVYRNQFQMLDSMRHRNGHGEARFNDLADLDILIDGTLQAIVMSYMFENPEDESPFVPFTIDRITIINDNLAGKQLHTSLTYSNTDVFITGNATVYDQDHNVIIHIENVTFKRLNPKSAPTSVVKSAIIKSGKQNEEARKEARKHLHNWFEENFGWTEIDDTVGFFDLGLTSIQAVKLRNAIKSQYPDASSTCIFDYPSVQELSTYLSSLVHPIDYQESEADKEIDELEEDQQPTRVALNPIGVMAASCRLPGGITSPEELWQLLKLGINASSRIPATRIPTRNNLIRGAKYGNPVEGGNFITQDISLFDPAFFKISKSEAEMVDPQQRILLECVQECLENSGVTETSDVGVFVGLMEKEYQEMMESSSILSMLGSMAAVIAGRVNYVFGCHGPSVTIDTACSSSLVALEMAVNALLDKRCSKVIVAGVNLILNEKGQGLRTNGKMLSQHGMSLSFDSRASGYGRSDGCVVLMLELAKPNYHYMSTIQAVNVNHGGRSVSLTAPNGVAHKMLLTSIINASPSLAIDYWEAHGTGTPLGDPIEFNTLSSILQNILIGSVKASLGHGEASAGTCGLLKLFLMLTYQYVPTLIHFHVLNKDINSGSIRLPIIGEDAELTSAGISSFGVSGTNAAAIAFNDNNKLEPYTTIHKTYILPISAKNQFSIDGLEKEIVNVLPVTDVPISHVASTLANNRMHFNIRNALLVTCSGRILQKFAGKNQRIVKKERYRVKLGRGLFEPSLLQFDLINEMYTVASLKNPQHFALKYSIVKFITSLSSYIQVIANDTDELLSILLADGTLPWSKLSSGLFEKTPGSLLNELADMNITIANNTHVKNFQTSADVKEEVHSLEELNKFIINMYINGYDIDWSNVYTPVQKYINLPNYYFNKQPIWFEDRGKIFDHYLIGCIEENVKDKLVLKNWITELRHRYLFRGRPIDVGTIFEIAIEALKVQNELPFSLQNLTTNQITLTRPAWLRTEIEKNLDEEAYSVSAYIEEQLLFTLTATPYSQDEVETPAVDVRIPEKIVHLPDCPSAIIRRNYNTYYVDSTAEVSPFRTANLVLNEIIGFAPNPSDMFLEILGGFPSVYYMVRLDDGALWQFQILSANRDVLSNVYILKDAKGLDIPTIKMHKKSTLLSSQEAAAVAAKSLQLDIRQKVRNAFNDVIDSGMEIDDSQMSTGFTELGMDSHATVDLLNRLNQKYFSDIELTTSDLFDNPNIEDLSVKIEELLREKGISNLPSANPTPKTSLRERKLSIPANRHQELAQIEFVQQYNESENRHNVNTNETTTHDQDEIKRKISTAVMDIATETVTAEDLEIKGFTELGMDSLSIVDFVNRLNEKYFPGEEINTSDVFDYSTVEELAKHISNKKRSVVEKKGNETARNRNEDDGIQEVHLSQAYVLIEDDTITGFDWTFRHFKDGLFQLAEHGSSENSMIISGAGPLKEDDLSRNLSNKTILVDLDDFNGIVENLYLALLNLVKALSKGKVNCKFTVSRNFSLGNTIARAFLKTVTAEKYPTIQYNWNQRIQQVSAFESKQPIRGSWLITGGLSGIGFEIGRYIANNGAQNVILVSRRSPSEEILKDISTWKCKVYTIAADIGDKATLIKELSRINIKITGVVHSAGVLKDSKIERQTKETFNQVFKPKADGCNVLEEIEEHFNYDFEHFIMMSSFTSACGNEGQLNYGVANAYLEYQIKKRRSAGKSGCAIQWGNWIDTGMATSPNIRKFLADLGFLGQHNNDALKYLHMCIEKQPEVIMIANINWDLILKNRKDLPRNLIVEGIRNLDEIISSDEKPEDIKEEKYDIEDEDEMLDFVKEKLAELIKTSPNRVKNNSNLMDIGLDSQLLTQFIHFLNKNFALKLNLSDIYNNSSPEKLSSFLWSQLQQNNDDEKETIAEKIEDVKGCDDFCSSLGMNIFFDDESKIEQMKKVALEEPEKLPKNGTFVVSAIGKNFEEFRKNLENAKSKKVVKITKSVLMLTGQGSQYPMMGRQLCENYAIFRNTLHYCLTECDKHLKGDIPLWEILFNTDHYQLLQLTTNMQPIMFSFGYALAKLWEFLGFVPDYYLGHSVGELAAAVLAGMMGLDDGLKLIVERGKAMEGIAGLGALLAVQKEIADDVIRKYDVCVATINSPKQVVFAGKKDELDKALAFVKGQGKQGTFVNQKYPFHSNLIQESHLQGLRNCLEGMVFHKATIPLISNVSGQMITEFTEEYIIKHTVSAVKFVNCVETLQGLGLNTWVDAGPAAVLATFVKRIIFPSDLPNHRIVQTCKEKDSDGDALLTSCLELEQGGISINWNAVYGCEQITIPSVVDFPAVKSFEIEDDEYEVLKDHKLNERIIVAGVYQVHKMHKFVVERSNDHKLVLRNVKFLKPWFIEEGKTFEIDWLPNMNIELRVKNVVVCSARIEEDDGLSITIPEEGPDEQAFDVSQFYDSLHRNGLQYGPRFRVISEAKRSNKRCLATLKNSNFIWPLIDGAMHSVTSSVLQRRPDCYFLPVALGTITMKSTEVPETSNSTAVIISETDKFIQVNVGLYSGDKTICEIRNMTIVVLNLEKNAESLKNEEEKSEIQIVSFDLSLPLNKPFDKYEGWQFLKTGKVKSNLEFRQENAFVSTLDAEIREWDPEHFGIRPNEAKYMDPQQRLLLTSVAQLLHSASIQALPSNTGVFVGCSTHEFPQIVYAHAKSPKAEWSGGTATSSMAGRIAHWLKLQGPVMNVDTACSSSLAALASACDHLKAGKCDYAIVATINLVLHSMTTNVLSSAQMIVPDFCKVFDIDANGYKRSEAICTMLLTRKDVENSLGTILQWAIGHNGTSSSLYTPNGKSQTELIRMCQASSEGLDIQTHATGTKIGDPIELSALLNAYPEGVLNISALKSNIGHCEGASGLIALCISLIEHQNCYKLPQLHLKLLNSPNSERLRLRFVGEEQESQNVLINNFGFTGTNCSVLLRPTNIAVNESVDTEMSYPMYISASSKKALDKYCTVFCQFVSETNEPLSAISFTLSLEKVYRFRRVLIYSYKRKIICTNGDDVTEETQKYYQAIKRFIDEGILPKITGNRKVDLPPLVFNESYYWDIDEYPDDTCKKPDETTTPNIFYKRLLEPKPPIRVQQNVRTILSYGQFPNIQEASIEKLRDCCTDIIVMQLFGSTEEEFFRLLNLWKNLDQENVKLLIICAQSNFTMYTEWTGTLKSLAAEKLIPYKFVSFEDPQQIHSNELSLTDSYESIFYRNDARFVERLVEEIVKLKEGIRFEKILMSGGTGGIGSAVVDFMNLKNVSIISRTAGTNHIQGNVATVQLLNKGYDSIFHFAGIVDNETHQRMTNLQFQNTFEPKVKGAKNLLSICNRDAEFKFSSSVACIFGSFGQSNYAFANGLAASILEKSEVNSDVIHFGAWKDVGMLARQECGEIRKQLNHNGWRMLSNTEALSVFKVRKSKKKRDIIVFNGDFEEIIRRSPYLRPLLSKLVKVEESEINNNQKASFEDIFFKITGIKPRNDVDSIPFMDLGIDSLCIENLRQTIEIEMDIKLSLNEIFDNANYSKMRDLINKKKNEGPKKVTFNIATNEDGQIDERIAVIGWSAEFSNVENISEFWEELMAGKSLLEEDGTGRLKHPDDFDNTFFNITDEDSKVLDSQIKKFIQHAYWALENSGYIKVRSNLRCAVFAGAEPTEKNIEEQPDAMRRMFAINMNNYLASYAAYCLDLQGEATSVYTACSTSLVAVAHAVKCLQRNEADLALAGAASIALSGIMDEKKTVFAGKENFRPFDKDSTGIARGSGVGCLVLKRLDKAVKDNDNIYCVIKNFSICNDGISKASFMAPNPSGQLRCINGALLNLTDEEKQRIRYIECHATGTPLGDSIELNSLKDAYNFKTSLTIGSCKANIGHAYAASGLASIIKSAMILKSKLIPPQINFNQFREDYGEFLNINTKAMNIETGSIIAIDCFGIGGTNVHMLIEEGPALAIMEKVPKNCAVIPVSAKSFNSLNAQKQAIVKYQSENLLTVQSISTLQHHRENYSHRSFLIAKENDIIHLGDNVTSKLSPKVCFFLAPQGIQFSNLFPFDNEHSAYHVEINRLCGLASQICKKDFEEILNSNNRLNDVENTQVGLFIQCMAIARTLQESGIEPDLLAGHSLGEYTCAALSGVLIESDAFNLLNRRSKLIGTTPETEMIMVWGDICPPKCLEETAIVSDKIRCFVGYHKDVQPFSESLKARGIKYKMVGTQFGFHSSFMNPISYQFRRLCDGFKFREGCIPWISSITGEKMTTLSSDYCTSHLSSSINLKLLVEALIAENIDIIVEIGPSGVLESLLQDIGSKIVVIPTCGRKSRPLPSLEICKARAWSHGINIKFEQECSSIDPKLPGYQFEAHRQESVQIFKQQWIPIADEVVKEDLDAKIYELPADCKDVNSIFYDCMSLAKYGKSKLIIISNTLEPAHYLALGVLRNSHITNGRRMIFVENPLNLQTSDVVKMVSSMTEDIVRISMNECHFLDYKPTRFPEIEMGFVGIVAVLFGANGFVGRCYDRVLRQHNFKVVRVAKTNSDVNCNITIKQSVIESLRTIQKKHGRISLMINCVGKDPSTKLCKSRKEQDEILSSKTIANMNIIEAVIELDIVVEKFIMCSSLSSVIPLLGCEDYSSANCFVDRLAHESHPCIQERLAIALPPIIGSRMFEESKSSVKNVLKSIAISEDGLERLLWATIGMSGAIYLCKRDLKSMVYDSIRYHTSEYSTSTKSNSIKMDIIEIWKDTISHNIDINDETNFFEIGGDSLSALQVTWKVKCVTGKEVHVDDLFLNPTVQGYANYIKNLTDSEKDMDVGINDFSTIPLTNAQMQMFILRQTQEPTRYNLIFQIIMKIEDQFDYEKFQNAIFNLIGNQTSYRTCFRNIKGPIQSVASLTESFYDLTPNHTSKEEWNEIIQGELHYIFDILSETPLRIIMAKVDGMLLVLFNQHHILSDGWSMTVFADEITRFYNENLKRQVQSMSKLGVIEQLQTKETAKRVEEAANQLKNYEHCVIPYDQLDVECYKKMEFLIPSRLWHNLLTTSKKFNTTPYNVALTLFCKTLKNFIMTENLLFAYASSGRNEHSSNLIGYCMNNVLFHCSIMDGIPFKECLEAVIQSVSQYKDIPFHKIVEIEKHLGAISIYFNFRQKLDYPTVNIPNAQCEIQHISLNSAFDFSFTIDETPNGTLISVDYDSGKYKSRTIEQVVQVFLKSIQIDKPTIIDRIARADYPLSLLPKEQIIEWHSSSAHATHEITYKGLAEELQSTANNIENEYCIQNGRTPREDDAVAIESCEITIFACFLLGVAYVPMDSTWSEERKNIAQRLSQLNWNGVSKRAAKKLRVFSRRSPFGMIYNLLTSGSTGRPKGVAMGQQSVSSFVTSATKTCLFRSGHWILDSVNKVFDVSVSNIFGCFLNYGTLVPNDSSYLSTTHYAFIPSAVFNSFDESALKRLSVNEIVTVGGDTIATIPYENAINAGIHLIQIYGPTETCVWSLIARCKTGNCANLGNALENERARVKCNYKIGELVIQGVSVARGYTNGIAFNSVYCTGDIVENRDGRISFVGRLDDQVKFKGIRINLKELEQEMCMALGIQQIKLIMLNQQLIAFLVTQDSVDFNSINFTHRPDHFVTIEKMPLNASGKVDAKILLQAFEQLRKSYKREIEMMRNSLEDQVLDVVSTAIGQRADLCDKFSNIGGNSLSAIQVAHKLSEIIGSEVKAHDVLQSGSLKNLVQSISGNVEIPNRSGMNVITKLREAPDSNITIYLIHAIGGTIYPYYSFLQIFPKNFSIYGIEFDLDYPSNDLKELSRFYAREIASHASDKGFKNIFVMGHSMGGIMSREIVAELKIWGFEIPFVILFDSWVLRTNELDIENIKNFITYVFSGLPDSERRVDRALKLAKLLREYKTSVSDTKLYLFKSKSLGDAAFKKAVRVDLNEELSRSMVFNGFDELSLQPIDTYLIDGDHESCLKIENLRKVKNEILAPFQPYL</sequence>
<dbReference type="Pfam" id="PF00109">
    <property type="entry name" value="ketoacyl-synt"/>
    <property type="match status" value="5"/>
</dbReference>
<dbReference type="Gene3D" id="3.40.366.10">
    <property type="entry name" value="Malonyl-Coenzyme A Acyl Carrier Protein, domain 2"/>
    <property type="match status" value="3"/>
</dbReference>
<dbReference type="InterPro" id="IPR036291">
    <property type="entry name" value="NAD(P)-bd_dom_sf"/>
</dbReference>
<dbReference type="InterPro" id="IPR001227">
    <property type="entry name" value="Ac_transferase_dom_sf"/>
</dbReference>
<evidence type="ECO:0000256" key="7">
    <source>
        <dbReference type="SAM" id="Coils"/>
    </source>
</evidence>
<dbReference type="Proteomes" id="UP000494206">
    <property type="component" value="Unassembled WGS sequence"/>
</dbReference>
<proteinExistence type="predicted"/>
<dbReference type="SUPFAM" id="SSF55048">
    <property type="entry name" value="Probable ACP-binding domain of malonyl-CoA ACP transacylase"/>
    <property type="match status" value="1"/>
</dbReference>
<dbReference type="SUPFAM" id="SSF52151">
    <property type="entry name" value="FabD/lysophospholipase-like"/>
    <property type="match status" value="2"/>
</dbReference>
<dbReference type="InterPro" id="IPR018201">
    <property type="entry name" value="Ketoacyl_synth_AS"/>
</dbReference>
<dbReference type="EC" id="2.3.1.85" evidence="1"/>
<dbReference type="GO" id="GO:0031177">
    <property type="term" value="F:phosphopantetheine binding"/>
    <property type="evidence" value="ECO:0007669"/>
    <property type="project" value="InterPro"/>
</dbReference>
<dbReference type="SMART" id="SM00825">
    <property type="entry name" value="PKS_KS"/>
    <property type="match status" value="5"/>
</dbReference>
<comment type="catalytic activity">
    <reaction evidence="6">
        <text>acetyl-CoA + n malonyl-CoA + 2n NADPH + 2n H(+) = a long-chain fatty acid + (n+1) CoA + n CO2 + 2n NADP(+).</text>
        <dbReference type="EC" id="2.3.1.85"/>
    </reaction>
</comment>
<dbReference type="Pfam" id="PF02801">
    <property type="entry name" value="Ketoacyl-synt_C"/>
    <property type="match status" value="5"/>
</dbReference>
<dbReference type="Gene3D" id="3.40.50.720">
    <property type="entry name" value="NAD(P)-binding Rossmann-like Domain"/>
    <property type="match status" value="3"/>
</dbReference>
<dbReference type="Gene3D" id="3.30.300.30">
    <property type="match status" value="1"/>
</dbReference>
<keyword evidence="3" id="KW-0596">Phosphopantetheine</keyword>
<evidence type="ECO:0000259" key="8">
    <source>
        <dbReference type="PROSITE" id="PS50075"/>
    </source>
</evidence>
<reference evidence="10 11" key="1">
    <citation type="submission" date="2020-04" db="EMBL/GenBank/DDBJ databases">
        <authorList>
            <person name="Laetsch R D."/>
            <person name="Stevens L."/>
            <person name="Kumar S."/>
            <person name="Blaxter L. M."/>
        </authorList>
    </citation>
    <scope>NUCLEOTIDE SEQUENCE [LARGE SCALE GENOMIC DNA]</scope>
</reference>
<keyword evidence="7" id="KW-0175">Coiled coil</keyword>
<dbReference type="Pfam" id="PF16197">
    <property type="entry name" value="KAsynt_C_assoc"/>
    <property type="match status" value="1"/>
</dbReference>
<keyword evidence="11" id="KW-1185">Reference proteome</keyword>
<dbReference type="Gene3D" id="3.30.559.10">
    <property type="entry name" value="Chloramphenicol acetyltransferase-like domain"/>
    <property type="match status" value="1"/>
</dbReference>
<feature type="coiled-coil region" evidence="7">
    <location>
        <begin position="4173"/>
        <end position="4200"/>
    </location>
</feature>
<dbReference type="Gene3D" id="3.30.70.3290">
    <property type="match status" value="4"/>
</dbReference>
<dbReference type="Pfam" id="PF00501">
    <property type="entry name" value="AMP-binding"/>
    <property type="match status" value="1"/>
</dbReference>
<dbReference type="InterPro" id="IPR014030">
    <property type="entry name" value="Ketoacyl_synth_N"/>
</dbReference>
<dbReference type="InterPro" id="IPR036736">
    <property type="entry name" value="ACP-like_sf"/>
</dbReference>
<evidence type="ECO:0000256" key="6">
    <source>
        <dbReference type="ARBA" id="ARBA00044883"/>
    </source>
</evidence>
<dbReference type="InterPro" id="IPR045851">
    <property type="entry name" value="AMP-bd_C_sf"/>
</dbReference>
<organism evidence="10 11">
    <name type="scientific">Caenorhabditis bovis</name>
    <dbReference type="NCBI Taxonomy" id="2654633"/>
    <lineage>
        <taxon>Eukaryota</taxon>
        <taxon>Metazoa</taxon>
        <taxon>Ecdysozoa</taxon>
        <taxon>Nematoda</taxon>
        <taxon>Chromadorea</taxon>
        <taxon>Rhabditida</taxon>
        <taxon>Rhabditina</taxon>
        <taxon>Rhabditomorpha</taxon>
        <taxon>Rhabditoidea</taxon>
        <taxon>Rhabditidae</taxon>
        <taxon>Peloderinae</taxon>
        <taxon>Caenorhabditis</taxon>
    </lineage>
</organism>
<evidence type="ECO:0000256" key="5">
    <source>
        <dbReference type="ARBA" id="ARBA00022679"/>
    </source>
</evidence>
<evidence type="ECO:0000256" key="2">
    <source>
        <dbReference type="ARBA" id="ARBA00018769"/>
    </source>
</evidence>
<dbReference type="InterPro" id="IPR014031">
    <property type="entry name" value="Ketoacyl_synth_C"/>
</dbReference>
<feature type="domain" description="Ketosynthase family 3 (KS3)" evidence="9">
    <location>
        <begin position="1878"/>
        <end position="2275"/>
    </location>
</feature>
<feature type="domain" description="Carrier" evidence="8">
    <location>
        <begin position="1776"/>
        <end position="1850"/>
    </location>
</feature>
<dbReference type="SMART" id="SM00827">
    <property type="entry name" value="PKS_AT"/>
    <property type="match status" value="2"/>
</dbReference>
<dbReference type="Gene3D" id="3.40.50.12780">
    <property type="entry name" value="N-terminal domain of ligase-like"/>
    <property type="match status" value="1"/>
</dbReference>
<dbReference type="Gene3D" id="3.40.47.10">
    <property type="match status" value="5"/>
</dbReference>
<dbReference type="PROSITE" id="PS00012">
    <property type="entry name" value="PHOSPHOPANTETHEINE"/>
    <property type="match status" value="1"/>
</dbReference>
<dbReference type="InterPro" id="IPR057326">
    <property type="entry name" value="KR_dom"/>
</dbReference>
<dbReference type="SUPFAM" id="SSF47336">
    <property type="entry name" value="ACP-like"/>
    <property type="match status" value="8"/>
</dbReference>
<dbReference type="InterPro" id="IPR020841">
    <property type="entry name" value="PKS_Beta-ketoAc_synthase_dom"/>
</dbReference>
<dbReference type="PANTHER" id="PTHR43775">
    <property type="entry name" value="FATTY ACID SYNTHASE"/>
    <property type="match status" value="1"/>
</dbReference>
<dbReference type="InterPro" id="IPR016039">
    <property type="entry name" value="Thiolase-like"/>
</dbReference>
<dbReference type="InterPro" id="IPR009081">
    <property type="entry name" value="PP-bd_ACP"/>
</dbReference>
<dbReference type="OrthoDB" id="329835at2759"/>
<dbReference type="PANTHER" id="PTHR43775:SF37">
    <property type="entry name" value="SI:DKEY-61P9.11"/>
    <property type="match status" value="1"/>
</dbReference>
<dbReference type="InterPro" id="IPR042099">
    <property type="entry name" value="ANL_N_sf"/>
</dbReference>
<feature type="domain" description="Ketosynthase family 3 (KS3)" evidence="9">
    <location>
        <begin position="820"/>
        <end position="1201"/>
    </location>
</feature>
<feature type="domain" description="Carrier" evidence="8">
    <location>
        <begin position="3441"/>
        <end position="3518"/>
    </location>
</feature>
<feature type="domain" description="Carrier" evidence="8">
    <location>
        <begin position="6348"/>
        <end position="6424"/>
    </location>
</feature>
<accession>A0A8S1FD95</accession>
<dbReference type="Pfam" id="PF14765">
    <property type="entry name" value="PS-DH"/>
    <property type="match status" value="2"/>
</dbReference>
<dbReference type="SUPFAM" id="SSF56801">
    <property type="entry name" value="Acetyl-CoA synthetase-like"/>
    <property type="match status" value="1"/>
</dbReference>
<dbReference type="InterPro" id="IPR029058">
    <property type="entry name" value="AB_hydrolase_fold"/>
</dbReference>
<dbReference type="InterPro" id="IPR014043">
    <property type="entry name" value="Acyl_transferase_dom"/>
</dbReference>
<dbReference type="InterPro" id="IPR016035">
    <property type="entry name" value="Acyl_Trfase/lysoPLipase"/>
</dbReference>
<dbReference type="Pfam" id="PF00550">
    <property type="entry name" value="PP-binding"/>
    <property type="match status" value="7"/>
</dbReference>
<dbReference type="SMART" id="SM00823">
    <property type="entry name" value="PKS_PP"/>
    <property type="match status" value="5"/>
</dbReference>
<dbReference type="InterPro" id="IPR050091">
    <property type="entry name" value="PKS_NRPS_Biosynth_Enz"/>
</dbReference>
<feature type="domain" description="Ketosynthase family 3 (KS3)" evidence="9">
    <location>
        <begin position="5193"/>
        <end position="5578"/>
    </location>
</feature>
<dbReference type="InterPro" id="IPR032821">
    <property type="entry name" value="PKS_assoc"/>
</dbReference>
<feature type="domain" description="Carrier" evidence="8">
    <location>
        <begin position="724"/>
        <end position="799"/>
    </location>
</feature>
<dbReference type="Pfam" id="PF00698">
    <property type="entry name" value="Acyl_transf_1"/>
    <property type="match status" value="2"/>
</dbReference>
<dbReference type="SUPFAM" id="SSF52777">
    <property type="entry name" value="CoA-dependent acyltransferases"/>
    <property type="match status" value="2"/>
</dbReference>
<protein>
    <recommendedName>
        <fullName evidence="2">Fatty acid synthase</fullName>
        <ecNumber evidence="1">2.3.1.85</ecNumber>
    </recommendedName>
</protein>
<dbReference type="PROSITE" id="PS50075">
    <property type="entry name" value="CARRIER"/>
    <property type="match status" value="6"/>
</dbReference>
<evidence type="ECO:0000259" key="9">
    <source>
        <dbReference type="PROSITE" id="PS52004"/>
    </source>
</evidence>
<name>A0A8S1FD95_9PELO</name>
<dbReference type="InterPro" id="IPR001242">
    <property type="entry name" value="Condensation_dom"/>
</dbReference>
<dbReference type="PROSITE" id="PS52004">
    <property type="entry name" value="KS3_2"/>
    <property type="match status" value="5"/>
</dbReference>
<feature type="domain" description="Carrier" evidence="8">
    <location>
        <begin position="2784"/>
        <end position="2865"/>
    </location>
</feature>